<dbReference type="EMBL" id="SSMQ01000010">
    <property type="protein sequence ID" value="TKD09386.1"/>
    <property type="molecule type" value="Genomic_DNA"/>
</dbReference>
<accession>A0A4U1JGF9</accession>
<keyword evidence="2" id="KW-1185">Reference proteome</keyword>
<name>A0A4U1JGF9_9BACT</name>
<dbReference type="RefSeq" id="WP_136929059.1">
    <property type="nucleotide sequence ID" value="NZ_SSMQ01000010.1"/>
</dbReference>
<proteinExistence type="predicted"/>
<dbReference type="Proteomes" id="UP000309215">
    <property type="component" value="Unassembled WGS sequence"/>
</dbReference>
<evidence type="ECO:0000313" key="2">
    <source>
        <dbReference type="Proteomes" id="UP000309215"/>
    </source>
</evidence>
<comment type="caution">
    <text evidence="1">The sequence shown here is derived from an EMBL/GenBank/DDBJ whole genome shotgun (WGS) entry which is preliminary data.</text>
</comment>
<gene>
    <name evidence="1" type="ORF">E8A74_11700</name>
</gene>
<protein>
    <submittedName>
        <fullName evidence="1">Uncharacterized protein</fullName>
    </submittedName>
</protein>
<dbReference type="AlphaFoldDB" id="A0A4U1JGF9"/>
<organism evidence="1 2">
    <name type="scientific">Polyangium fumosum</name>
    <dbReference type="NCBI Taxonomy" id="889272"/>
    <lineage>
        <taxon>Bacteria</taxon>
        <taxon>Pseudomonadati</taxon>
        <taxon>Myxococcota</taxon>
        <taxon>Polyangia</taxon>
        <taxon>Polyangiales</taxon>
        <taxon>Polyangiaceae</taxon>
        <taxon>Polyangium</taxon>
    </lineage>
</organism>
<dbReference type="OrthoDB" id="5508782at2"/>
<reference evidence="1 2" key="1">
    <citation type="submission" date="2019-04" db="EMBL/GenBank/DDBJ databases">
        <authorList>
            <person name="Li Y."/>
            <person name="Wang J."/>
        </authorList>
    </citation>
    <scope>NUCLEOTIDE SEQUENCE [LARGE SCALE GENOMIC DNA]</scope>
    <source>
        <strain evidence="1 2">DSM 14668</strain>
    </source>
</reference>
<sequence>MSVLPNAKTPIDRCEHKSLHTRTMLAKFQDVPALNGLAAKLETATKLLLATQDAYDAKVKALIVLRVEVKFTDLLADRAIRIALKRAEIEDGKAGGKIVSMLFPSGSTPIIKPVGGTQVQEMRALEGRYAEVGGIYPAAADEGQKIEALRVRYEQALDARRMGMEAAAQARAARNLAKEEFLDVFAEIANRIKAAFPRDKATQDLFFLKDKVAADDGDADDEASGSDTDGEP</sequence>
<evidence type="ECO:0000313" key="1">
    <source>
        <dbReference type="EMBL" id="TKD09386.1"/>
    </source>
</evidence>